<dbReference type="RefSeq" id="WP_310281833.1">
    <property type="nucleotide sequence ID" value="NZ_JAVDWQ010000008.1"/>
</dbReference>
<evidence type="ECO:0000256" key="5">
    <source>
        <dbReference type="SAM" id="SignalP"/>
    </source>
</evidence>
<keyword evidence="3 5" id="KW-0732">Signal</keyword>
<feature type="chain" id="PRO_5045646155" evidence="5">
    <location>
        <begin position="20"/>
        <end position="2216"/>
    </location>
</feature>
<dbReference type="InterPro" id="IPR008979">
    <property type="entry name" value="Galactose-bd-like_sf"/>
</dbReference>
<dbReference type="Gene3D" id="2.180.10.10">
    <property type="entry name" value="RHS repeat-associated core"/>
    <property type="match status" value="2"/>
</dbReference>
<evidence type="ECO:0000256" key="2">
    <source>
        <dbReference type="ARBA" id="ARBA00022525"/>
    </source>
</evidence>
<accession>A0ABU1Y8Q9</accession>
<dbReference type="NCBIfam" id="TIGR03696">
    <property type="entry name" value="Rhs_assc_core"/>
    <property type="match status" value="1"/>
</dbReference>
<dbReference type="Pfam" id="PF03534">
    <property type="entry name" value="SpvB"/>
    <property type="match status" value="1"/>
</dbReference>
<gene>
    <name evidence="6" type="ORF">J2W48_002559</name>
</gene>
<keyword evidence="2" id="KW-0964">Secreted</keyword>
<proteinExistence type="predicted"/>
<dbReference type="SUPFAM" id="SSF49785">
    <property type="entry name" value="Galactose-binding domain-like"/>
    <property type="match status" value="1"/>
</dbReference>
<dbReference type="Pfam" id="PF13517">
    <property type="entry name" value="FG-GAP_3"/>
    <property type="match status" value="1"/>
</dbReference>
<reference evidence="6 7" key="1">
    <citation type="submission" date="2023-07" db="EMBL/GenBank/DDBJ databases">
        <title>Sorghum-associated microbial communities from plants grown in Nebraska, USA.</title>
        <authorList>
            <person name="Schachtman D."/>
        </authorList>
    </citation>
    <scope>NUCLEOTIDE SEQUENCE [LARGE SCALE GENOMIC DNA]</scope>
    <source>
        <strain evidence="6 7">4129</strain>
    </source>
</reference>
<dbReference type="EMBL" id="JAVDWQ010000008">
    <property type="protein sequence ID" value="MDR7210609.1"/>
    <property type="molecule type" value="Genomic_DNA"/>
</dbReference>
<dbReference type="Proteomes" id="UP001269081">
    <property type="component" value="Unassembled WGS sequence"/>
</dbReference>
<dbReference type="InterPro" id="IPR013517">
    <property type="entry name" value="FG-GAP"/>
</dbReference>
<keyword evidence="4" id="KW-0843">Virulence</keyword>
<evidence type="ECO:0000313" key="6">
    <source>
        <dbReference type="EMBL" id="MDR7210609.1"/>
    </source>
</evidence>
<evidence type="ECO:0000313" key="7">
    <source>
        <dbReference type="Proteomes" id="UP001269081"/>
    </source>
</evidence>
<evidence type="ECO:0000256" key="4">
    <source>
        <dbReference type="ARBA" id="ARBA00023026"/>
    </source>
</evidence>
<comment type="caution">
    <text evidence="6">The sequence shown here is derived from an EMBL/GenBank/DDBJ whole genome shotgun (WGS) entry which is preliminary data.</text>
</comment>
<organism evidence="6 7">
    <name type="scientific">Flavobacterium piscis</name>
    <dbReference type="NCBI Taxonomy" id="1114874"/>
    <lineage>
        <taxon>Bacteria</taxon>
        <taxon>Pseudomonadati</taxon>
        <taxon>Bacteroidota</taxon>
        <taxon>Flavobacteriia</taxon>
        <taxon>Flavobacteriales</taxon>
        <taxon>Flavobacteriaceae</taxon>
        <taxon>Flavobacterium</taxon>
    </lineage>
</organism>
<dbReference type="SUPFAM" id="SSF69318">
    <property type="entry name" value="Integrin alpha N-terminal domain"/>
    <property type="match status" value="1"/>
</dbReference>
<feature type="signal peptide" evidence="5">
    <location>
        <begin position="1"/>
        <end position="19"/>
    </location>
</feature>
<dbReference type="InterPro" id="IPR022385">
    <property type="entry name" value="Rhs_assc_core"/>
</dbReference>
<sequence>MKQFYFTLFFLSLCLLVSAQENEGIPAKDVTIIKGVDDGLAGKTVSTSKSASTAKSLTTATAPTGSSAEVGITEGQLTVSLNGAANYSVPILVPAGINGVQPQISLDYNSQRGLKGTAALGWDIGGISTITKIPATKFHDGVIDPVDNDNLDRFALDGQRLIVKNGNTVTYGGHGAVYETEYFSNLKITSYTMTPTGPEYFIVEYPDGSKGYYGISEQSRTSTDWSISVWESPQGARISYTYTKINNSLYIANIKYGALKDETPINEVQFLYGPRSSIESGYFAGPTAIIRDKILTEIKVTGNGLGFRNYVIGSPNKNQIKSITEKSGDNTKSYNPTIFDYGIANNNTDISYLSVPTTLDVGNIDSRNAATVTGDFDDDGKMDFLLYPTFGPDAKKKYWLYTNIASGMNLSTTHNVGAFENIFSTKWLSWNNKVMPQGWTVVKRTSTNYTFTVYSAGISNPIYEQYSKVVQFPHDNKIISGDFNGDGLTDVIAIETLLFKKVYFIDLKRDVTANYLFDTGELSVALNNNSKVEVADFNGDGKSDFFIFDNGSVRIYTLSATNTLILLHQITGDAAISLTKPILIGDYNGDGKSDFLIPSNYDNSLWYKYTSTGSVLIKEGKTFQPKLKSNTSKSTYDFIASDYNNDGRTDLINIESGRTVQGEDFGKINVGCYENINGDFPNHATRTTAFDYQINIYALPIYLPQSNKNLYNSVNQVYSTLEVAFVNKNKLHFFSSGYDVTKGNLLTKITTGNGVQEGIDYVPLDSRYKEDDYSYSSIYTPSTGTALYPNNDISINPNFFVVSKLEKQSKDVFKRKLFNYYGAVFNHEGLGFLGFRSVSQTNWHDDATPVFSSVTKNDIDLRGASTEGFTVANMYYPGNGPAPSNFVSKSITTYNTPVDALQSNKVFKLKMTNAKQFNALENTSTETKNIVYDANNNVTSSANLVKEGTSTVQTTTNTVTYEAPKTSPYIVGRPLSNEQSISVTGSTMTSKETYTYNSKELVSRIERKGNGTSVIYEDNEYDGFGNIIKKTITASGLTPREAKYEYESTGRFLTKITDAEKLVTTFVNNPNGTLKSETNPYLLTTSYTYDPWFKKLTVKDDKLDKTITYNYSRNTEKTVITTTTDVLDGSASEEIFDDLGRKIKSGVKNLNGNFSYVSYLYDIYDRNYKVSEPYFGSAPTQWNETKFDIYSRPIENISFNTRTITNEYSANSLTSKFIDGQKTKTAVKNAMGNIVSVNETVGGTINYSYYANGNLKRIDYNNVKIDIEQDEWGRKSKLTDPSAGVFTYKNNALGELTEETSQNGLVKTIITRDVNGKPIKKTVQGAGTDTETIYKYDTTTKLLTSTTFTDNKEPVGSNKITTTYTYDTTFKRIISIVEDKQSAYKFTTTIDSYDELGRIATETKKAELGAKVSTITTTNVYKNGDLYQIIDDTGKVLWQTNTVNAKGQVLEGILGNNIKMTNEYDTNGYLSKIKYDKTTTPTSNILTLTTEFDYKTDNLDNRMNSAFGNYTETFKYDGIDRLKEFTNKLGVQETQNYEPSGKIKDNNLGTYNYDVTKPYQNNSITPKPEATGYYANREGIFNDSMEDRTGWGTSRYPLTVFYSYDNTKVPHNQGKNTLKLANTTVNEQYVHSDKWIAIDNTQPTEYTYSAWIYSDGPQAEMVLFMKTPAETGYFTFVNSIITTDTGKWTKIEKTFLVPANIKKLNIRLDNNGLGNVWFDDVQIRRTSNPATTERKLDISYNAFKSPIQIEETGVDKISFTYNDSNQRSTMYYGSLGAKELRPFRKHYSADGSMEIKQNIATGAIEFVTYIGGDGYSAPIAAKSDGINPSQYLYLHRDYQGTILAITNGNATVVEKRLFDAWGGIIKVQDGAGNTLAGLTVLDRGYTGHEHLQSVALINMNARLYDPMLHRFLGIDNYIQDPTNTQNFNNYGYVMNNPLSNTDISGNICEGCGGIDIDYGGGEGSGGTSIDVDKWWKDSGLDKWTTKNLNFNSWGRTWKKIFGGGSSGPPPNVSKYKSVGTTGSGQHYGGDGSGGFMDYFSRFVYETDQFNPIALLWDGVKGNINGTDRYSNELTGFEANMKIVSAVPMTKVASVAVNASERGLSMMATKALTNGQLVEIAALKAERSIGGVGRFAGTSKHNYAINLLKRYERRFGSRGLSYNKYFNTKAGRGFLDIYDEANGIIYDFKFGKAFMSKATYEKYSASFNGASIYIIRP</sequence>
<evidence type="ECO:0000256" key="3">
    <source>
        <dbReference type="ARBA" id="ARBA00022729"/>
    </source>
</evidence>
<dbReference type="InterPro" id="IPR028994">
    <property type="entry name" value="Integrin_alpha_N"/>
</dbReference>
<comment type="subcellular location">
    <subcellularLocation>
        <location evidence="1">Secreted</location>
    </subcellularLocation>
</comment>
<keyword evidence="7" id="KW-1185">Reference proteome</keyword>
<protein>
    <submittedName>
        <fullName evidence="6">RHS repeat-associated protein</fullName>
    </submittedName>
</protein>
<dbReference type="InterPro" id="IPR003284">
    <property type="entry name" value="Sal_SpvB"/>
</dbReference>
<name>A0ABU1Y8Q9_9FLAO</name>
<evidence type="ECO:0000256" key="1">
    <source>
        <dbReference type="ARBA" id="ARBA00004613"/>
    </source>
</evidence>
<dbReference type="Gene3D" id="2.40.128.340">
    <property type="match status" value="1"/>
</dbReference>